<feature type="transmembrane region" description="Helical" evidence="1">
    <location>
        <begin position="37"/>
        <end position="54"/>
    </location>
</feature>
<proteinExistence type="predicted"/>
<evidence type="ECO:0000259" key="2">
    <source>
        <dbReference type="Pfam" id="PF01569"/>
    </source>
</evidence>
<keyword evidence="1" id="KW-0812">Transmembrane</keyword>
<dbReference type="InterPro" id="IPR000326">
    <property type="entry name" value="PAP2/HPO"/>
</dbReference>
<keyword evidence="4" id="KW-1185">Reference proteome</keyword>
<sequence>MLRENPGKNDFLLPSASQRDFTVNRDPSFGILFRNSLFALVVGVALVLFCYLFVDRPVAFFMHDQGFADYPFLKWLTYPPPIAQSWSPFVLAMLVVRRVFGLFRRWELTLFAASVAIVLSDQFRESISFLFGRYWPETWIDNNPSLIGTGAYGFHPFHSGSAYGSFPSGHTTRTLAAAAVVWIAYPHWRAACILASAAVVTGLIGMDYHFVGDIIAGGILGSIVGTYTSKFCGLMEDKATPADSYGSDA</sequence>
<evidence type="ECO:0000313" key="4">
    <source>
        <dbReference type="Proteomes" id="UP000319976"/>
    </source>
</evidence>
<dbReference type="KEGG" id="chya:V22_16580"/>
<keyword evidence="1" id="KW-0472">Membrane</keyword>
<dbReference type="Gene3D" id="1.20.144.10">
    <property type="entry name" value="Phosphatidic acid phosphatase type 2/haloperoxidase"/>
    <property type="match status" value="1"/>
</dbReference>
<evidence type="ECO:0000313" key="3">
    <source>
        <dbReference type="EMBL" id="QDT64424.1"/>
    </source>
</evidence>
<dbReference type="SUPFAM" id="SSF48317">
    <property type="entry name" value="Acid phosphatase/Vanadium-dependent haloperoxidase"/>
    <property type="match status" value="1"/>
</dbReference>
<evidence type="ECO:0000256" key="1">
    <source>
        <dbReference type="SAM" id="Phobius"/>
    </source>
</evidence>
<dbReference type="OrthoDB" id="268168at2"/>
<feature type="domain" description="Phosphatidic acid phosphatase type 2/haloperoxidase" evidence="2">
    <location>
        <begin position="112"/>
        <end position="229"/>
    </location>
</feature>
<dbReference type="EMBL" id="CP036316">
    <property type="protein sequence ID" value="QDT64424.1"/>
    <property type="molecule type" value="Genomic_DNA"/>
</dbReference>
<protein>
    <submittedName>
        <fullName evidence="3">PAP2 superfamily protein</fullName>
    </submittedName>
</protein>
<dbReference type="Pfam" id="PF01569">
    <property type="entry name" value="PAP2"/>
    <property type="match status" value="1"/>
</dbReference>
<dbReference type="Proteomes" id="UP000319976">
    <property type="component" value="Chromosome"/>
</dbReference>
<organism evidence="3 4">
    <name type="scientific">Calycomorphotria hydatis</name>
    <dbReference type="NCBI Taxonomy" id="2528027"/>
    <lineage>
        <taxon>Bacteria</taxon>
        <taxon>Pseudomonadati</taxon>
        <taxon>Planctomycetota</taxon>
        <taxon>Planctomycetia</taxon>
        <taxon>Planctomycetales</taxon>
        <taxon>Planctomycetaceae</taxon>
        <taxon>Calycomorphotria</taxon>
    </lineage>
</organism>
<gene>
    <name evidence="3" type="ORF">V22_16580</name>
</gene>
<dbReference type="InterPro" id="IPR036938">
    <property type="entry name" value="PAP2/HPO_sf"/>
</dbReference>
<accession>A0A517T7S5</accession>
<dbReference type="AlphaFoldDB" id="A0A517T7S5"/>
<keyword evidence="1" id="KW-1133">Transmembrane helix</keyword>
<reference evidence="3 4" key="1">
    <citation type="submission" date="2019-02" db="EMBL/GenBank/DDBJ databases">
        <title>Deep-cultivation of Planctomycetes and their phenomic and genomic characterization uncovers novel biology.</title>
        <authorList>
            <person name="Wiegand S."/>
            <person name="Jogler M."/>
            <person name="Boedeker C."/>
            <person name="Pinto D."/>
            <person name="Vollmers J."/>
            <person name="Rivas-Marin E."/>
            <person name="Kohn T."/>
            <person name="Peeters S.H."/>
            <person name="Heuer A."/>
            <person name="Rast P."/>
            <person name="Oberbeckmann S."/>
            <person name="Bunk B."/>
            <person name="Jeske O."/>
            <person name="Meyerdierks A."/>
            <person name="Storesund J.E."/>
            <person name="Kallscheuer N."/>
            <person name="Luecker S."/>
            <person name="Lage O.M."/>
            <person name="Pohl T."/>
            <person name="Merkel B.J."/>
            <person name="Hornburger P."/>
            <person name="Mueller R.-W."/>
            <person name="Bruemmer F."/>
            <person name="Labrenz M."/>
            <person name="Spormann A.M."/>
            <person name="Op den Camp H."/>
            <person name="Overmann J."/>
            <person name="Amann R."/>
            <person name="Jetten M.S.M."/>
            <person name="Mascher T."/>
            <person name="Medema M.H."/>
            <person name="Devos D.P."/>
            <person name="Kaster A.-K."/>
            <person name="Ovreas L."/>
            <person name="Rohde M."/>
            <person name="Galperin M.Y."/>
            <person name="Jogler C."/>
        </authorList>
    </citation>
    <scope>NUCLEOTIDE SEQUENCE [LARGE SCALE GENOMIC DNA]</scope>
    <source>
        <strain evidence="3 4">V22</strain>
    </source>
</reference>
<name>A0A517T7S5_9PLAN</name>